<reference evidence="3 4" key="1">
    <citation type="submission" date="2022-08" db="EMBL/GenBank/DDBJ databases">
        <title>Reclassification of Massilia species as members of the genera Telluria, Duganella, Pseudoduganella, Mokoshia gen. nov. and Zemynaea gen. nov. using orthogonal and non-orthogonal genome-based approaches.</title>
        <authorList>
            <person name="Bowman J.P."/>
        </authorList>
    </citation>
    <scope>NUCLEOTIDE SEQUENCE [LARGE SCALE GENOMIC DNA]</scope>
    <source>
        <strain evidence="3 4">JCM 31607</strain>
    </source>
</reference>
<dbReference type="SUPFAM" id="SSF53474">
    <property type="entry name" value="alpha/beta-Hydrolases"/>
    <property type="match status" value="1"/>
</dbReference>
<dbReference type="InterPro" id="IPR000639">
    <property type="entry name" value="Epox_hydrolase-like"/>
</dbReference>
<evidence type="ECO:0000313" key="3">
    <source>
        <dbReference type="EMBL" id="MCS0609826.1"/>
    </source>
</evidence>
<accession>A0ABT2BN40</accession>
<keyword evidence="4" id="KW-1185">Reference proteome</keyword>
<protein>
    <submittedName>
        <fullName evidence="3">Alpha/beta fold hydrolase</fullName>
    </submittedName>
</protein>
<dbReference type="PRINTS" id="PR00111">
    <property type="entry name" value="ABHYDROLASE"/>
</dbReference>
<dbReference type="InterPro" id="IPR029058">
    <property type="entry name" value="AB_hydrolase_fold"/>
</dbReference>
<dbReference type="Proteomes" id="UP001205861">
    <property type="component" value="Unassembled WGS sequence"/>
</dbReference>
<dbReference type="Gene3D" id="3.40.50.1820">
    <property type="entry name" value="alpha/beta hydrolase"/>
    <property type="match status" value="1"/>
</dbReference>
<sequence length="278" mass="30848">MLEESVILDVNGLHMHVVSAGQGPPVLLLHGFPDTHVVWRKQIGPLAEAGFRAVAPDLRGYGKTDAPEAVEAYALDNLRNDVLALLDVLGLGKVRLVGHDWGAIIGWSLCMHAPGRVERFVALSSGHPAALEHAGFVQRLRMSYVFGFAIPGLAEHALKAGNWFFVRKFTRDRTQIGHWRRNLRPPGRLTAALNYYRANLKLGLPHHWPPVQVPVMGVWSDHDPALGEAQMRDSARYVQAGFRYERIEGADHWLQLTAADQLNALLLAYLREPYSAAA</sequence>
<name>A0ABT2BN40_9BURK</name>
<dbReference type="EMBL" id="JANUGV010000005">
    <property type="protein sequence ID" value="MCS0609826.1"/>
    <property type="molecule type" value="Genomic_DNA"/>
</dbReference>
<evidence type="ECO:0000313" key="4">
    <source>
        <dbReference type="Proteomes" id="UP001205861"/>
    </source>
</evidence>
<proteinExistence type="predicted"/>
<evidence type="ECO:0000259" key="2">
    <source>
        <dbReference type="Pfam" id="PF00561"/>
    </source>
</evidence>
<dbReference type="Pfam" id="PF00561">
    <property type="entry name" value="Abhydrolase_1"/>
    <property type="match status" value="1"/>
</dbReference>
<organism evidence="3 4">
    <name type="scientific">Massilia solisilvae</name>
    <dbReference type="NCBI Taxonomy" id="1811225"/>
    <lineage>
        <taxon>Bacteria</taxon>
        <taxon>Pseudomonadati</taxon>
        <taxon>Pseudomonadota</taxon>
        <taxon>Betaproteobacteria</taxon>
        <taxon>Burkholderiales</taxon>
        <taxon>Oxalobacteraceae</taxon>
        <taxon>Telluria group</taxon>
        <taxon>Massilia</taxon>
    </lineage>
</organism>
<dbReference type="PRINTS" id="PR00412">
    <property type="entry name" value="EPOXHYDRLASE"/>
</dbReference>
<gene>
    <name evidence="3" type="ORF">NX773_16800</name>
</gene>
<feature type="domain" description="AB hydrolase-1" evidence="2">
    <location>
        <begin position="24"/>
        <end position="258"/>
    </location>
</feature>
<comment type="caution">
    <text evidence="3">The sequence shown here is derived from an EMBL/GenBank/DDBJ whole genome shotgun (WGS) entry which is preliminary data.</text>
</comment>
<evidence type="ECO:0000256" key="1">
    <source>
        <dbReference type="ARBA" id="ARBA00022801"/>
    </source>
</evidence>
<dbReference type="GO" id="GO:0016787">
    <property type="term" value="F:hydrolase activity"/>
    <property type="evidence" value="ECO:0007669"/>
    <property type="project" value="UniProtKB-KW"/>
</dbReference>
<dbReference type="PANTHER" id="PTHR43329">
    <property type="entry name" value="EPOXIDE HYDROLASE"/>
    <property type="match status" value="1"/>
</dbReference>
<dbReference type="RefSeq" id="WP_258857463.1">
    <property type="nucleotide sequence ID" value="NZ_JANUGV010000005.1"/>
</dbReference>
<dbReference type="InterPro" id="IPR000073">
    <property type="entry name" value="AB_hydrolase_1"/>
</dbReference>
<keyword evidence="1 3" id="KW-0378">Hydrolase</keyword>